<dbReference type="RefSeq" id="WP_126167775.1">
    <property type="nucleotide sequence ID" value="NZ_CP020373.1"/>
</dbReference>
<accession>A0ABM7DPA8</accession>
<name>A0ABM7DPA8_9GAMM</name>
<proteinExistence type="predicted"/>
<keyword evidence="4" id="KW-1185">Reference proteome</keyword>
<evidence type="ECO:0000313" key="3">
    <source>
        <dbReference type="EMBL" id="AZQ11503.1"/>
    </source>
</evidence>
<evidence type="ECO:0000313" key="4">
    <source>
        <dbReference type="Proteomes" id="UP000278437"/>
    </source>
</evidence>
<dbReference type="Pfam" id="PF13503">
    <property type="entry name" value="DUF4123"/>
    <property type="match status" value="1"/>
</dbReference>
<organism evidence="3 4">
    <name type="scientific">Shewanella khirikhana</name>
    <dbReference type="NCBI Taxonomy" id="1965282"/>
    <lineage>
        <taxon>Bacteria</taxon>
        <taxon>Pseudomonadati</taxon>
        <taxon>Pseudomonadota</taxon>
        <taxon>Gammaproteobacteria</taxon>
        <taxon>Alteromonadales</taxon>
        <taxon>Shewanellaceae</taxon>
        <taxon>Shewanella</taxon>
    </lineage>
</organism>
<keyword evidence="1" id="KW-0175">Coiled coil</keyword>
<gene>
    <name evidence="3" type="ORF">STH12_02425</name>
</gene>
<reference evidence="4" key="1">
    <citation type="submission" date="2017-03" db="EMBL/GenBank/DDBJ databases">
        <title>Full genome sequence of a non-lethal Shewanella isolate that potentiates virulence of Vibio parahaemolyticus causing acute hepatopancreatic necrosis disease (AHPND) in shrimp.</title>
        <authorList>
            <person name="Prachumwat A."/>
            <person name="Sritunyalucksana K."/>
        </authorList>
    </citation>
    <scope>NUCLEOTIDE SEQUENCE [LARGE SCALE GENOMIC DNA]</scope>
    <source>
        <strain evidence="4">TH2012</strain>
    </source>
</reference>
<dbReference type="Proteomes" id="UP000278437">
    <property type="component" value="Chromosome"/>
</dbReference>
<protein>
    <recommendedName>
        <fullName evidence="2">DUF4123 domain-containing protein</fullName>
    </recommendedName>
</protein>
<evidence type="ECO:0000259" key="2">
    <source>
        <dbReference type="Pfam" id="PF13503"/>
    </source>
</evidence>
<feature type="coiled-coil region" evidence="1">
    <location>
        <begin position="283"/>
        <end position="313"/>
    </location>
</feature>
<sequence>MQLTPHISPEKISADSWADFLSHNAVFLLADATFNRDVLAIAEYQSPENLEINRLYWGEMGRLHASVSPYLIKAHSQNWPQLATDICSQPKWGIAWVLEGQMMAYTPEQQLHKLMQHIRSWTLIAEHDSGSEESALLRLWDPEVLTSLLSASSDDEITAFFGPASSLVLIDESGCYRHNWPKAGFSSNQRLDAPRRLSSTQYLALDNHNRVRRQREFVSHLHRHHPDTKHWSEPQLHDFIEAGTNRAQEYGFLGKQQQIKWLTLAVLFGADFDQQPWAKDLLLAKAEGEQSRMQQLYRAAEAELDKLDKLDKEELTHE</sequence>
<evidence type="ECO:0000256" key="1">
    <source>
        <dbReference type="SAM" id="Coils"/>
    </source>
</evidence>
<feature type="domain" description="DUF4123" evidence="2">
    <location>
        <begin position="26"/>
        <end position="158"/>
    </location>
</feature>
<dbReference type="InterPro" id="IPR025391">
    <property type="entry name" value="DUF4123"/>
</dbReference>
<dbReference type="EMBL" id="CP020373">
    <property type="protein sequence ID" value="AZQ11503.1"/>
    <property type="molecule type" value="Genomic_DNA"/>
</dbReference>